<keyword evidence="5 7" id="KW-1133">Transmembrane helix</keyword>
<reference evidence="9" key="1">
    <citation type="submission" date="2014-11" db="EMBL/GenBank/DDBJ databases">
        <title>Xylella fastidiosa Hib4 Genome Sequencing.</title>
        <authorList>
            <person name="Pierry P.M."/>
            <person name="da Silva A.M."/>
        </authorList>
    </citation>
    <scope>NUCLEOTIDE SEQUENCE [LARGE SCALE GENOMIC DNA]</scope>
    <source>
        <strain evidence="9">Hib4</strain>
    </source>
</reference>
<feature type="transmembrane region" description="Helical" evidence="7">
    <location>
        <begin position="93"/>
        <end position="116"/>
    </location>
</feature>
<evidence type="ECO:0000256" key="2">
    <source>
        <dbReference type="ARBA" id="ARBA00022448"/>
    </source>
</evidence>
<dbReference type="GO" id="GO:0015293">
    <property type="term" value="F:symporter activity"/>
    <property type="evidence" value="ECO:0007669"/>
    <property type="project" value="UniProtKB-UniRule"/>
</dbReference>
<comment type="similarity">
    <text evidence="7">Belongs to the NRAMP family.</text>
</comment>
<feature type="transmembrane region" description="Helical" evidence="7">
    <location>
        <begin position="401"/>
        <end position="426"/>
    </location>
</feature>
<sequence>MSCGIANAIRWDVSLLIHRSMSSSMSSVQPTSPVSDSPSLGEMHASVAVSRRGHWGFRLLAFLGPGYMVSVGYMDPGNWATGLAGGSRFGYMLLSVILLSNVMAIVLQALAARLGIASDMDLAQACRARYSRGTNLALWVVCELAIIACDLAEVIGTAIALNLLLGVPIIWGVVITAVDVVLVLLLMHRGFRALEAFVIALLLVIFGCFVVQIVLAAPPLREVLGGFVPRWQVVADPQALYLAIGIVGATVMPHNLYLHSSIVQTRAYPRTPVGRRSALRWAVADSTLALMLALFINASILILAAAVFHAQHHFDVEEIEQAYQLLAPVLGVGVAATLFATALLASGINSTVTATLAGQIVMEGFLRLRLRPWLRRVLTRGLAIVPVIVVVALYGEQGTGRLLLLSQVILSMQLPFAVIPLLRCVADRKVMGALVAPRWLMVVAWLIAGVIVVLNVKLLGDYAVHLMVGVSD</sequence>
<dbReference type="HAMAP" id="MF_00221">
    <property type="entry name" value="NRAMP"/>
    <property type="match status" value="1"/>
</dbReference>
<evidence type="ECO:0000313" key="9">
    <source>
        <dbReference type="Proteomes" id="UP000196980"/>
    </source>
</evidence>
<feature type="transmembrane region" description="Helical" evidence="7">
    <location>
        <begin position="438"/>
        <end position="458"/>
    </location>
</feature>
<feature type="transmembrane region" description="Helical" evidence="7">
    <location>
        <begin position="377"/>
        <end position="395"/>
    </location>
</feature>
<accession>A0ABC8AFG1</accession>
<keyword evidence="2 7" id="KW-0813">Transport</keyword>
<keyword evidence="6 7" id="KW-0472">Membrane</keyword>
<dbReference type="PANTHER" id="PTHR11706:SF33">
    <property type="entry name" value="NATURAL RESISTANCE-ASSOCIATED MACROPHAGE PROTEIN 2"/>
    <property type="match status" value="1"/>
</dbReference>
<gene>
    <name evidence="7" type="primary">mntH</name>
    <name evidence="8" type="ORF">XFHB_10370</name>
</gene>
<dbReference type="PANTHER" id="PTHR11706">
    <property type="entry name" value="SOLUTE CARRIER PROTEIN FAMILY 11 MEMBER"/>
    <property type="match status" value="1"/>
</dbReference>
<dbReference type="GO" id="GO:0046872">
    <property type="term" value="F:metal ion binding"/>
    <property type="evidence" value="ECO:0007669"/>
    <property type="project" value="UniProtKB-UniRule"/>
</dbReference>
<evidence type="ECO:0000256" key="1">
    <source>
        <dbReference type="ARBA" id="ARBA00004141"/>
    </source>
</evidence>
<organism evidence="8 9">
    <name type="scientific">Xylella fastidiosa</name>
    <dbReference type="NCBI Taxonomy" id="2371"/>
    <lineage>
        <taxon>Bacteria</taxon>
        <taxon>Pseudomonadati</taxon>
        <taxon>Pseudomonadota</taxon>
        <taxon>Gammaproteobacteria</taxon>
        <taxon>Lysobacterales</taxon>
        <taxon>Lysobacteraceae</taxon>
        <taxon>Xylella</taxon>
    </lineage>
</organism>
<feature type="transmembrane region" description="Helical" evidence="7">
    <location>
        <begin position="194"/>
        <end position="218"/>
    </location>
</feature>
<evidence type="ECO:0000256" key="7">
    <source>
        <dbReference type="HAMAP-Rule" id="MF_00221"/>
    </source>
</evidence>
<proteinExistence type="inferred from homology"/>
<evidence type="ECO:0000313" key="8">
    <source>
        <dbReference type="EMBL" id="ALR07188.2"/>
    </source>
</evidence>
<feature type="transmembrane region" description="Helical" evidence="7">
    <location>
        <begin position="322"/>
        <end position="345"/>
    </location>
</feature>
<feature type="transmembrane region" description="Helical" evidence="7">
    <location>
        <begin position="169"/>
        <end position="187"/>
    </location>
</feature>
<dbReference type="PRINTS" id="PR00447">
    <property type="entry name" value="NATRESASSCMP"/>
</dbReference>
<keyword evidence="4 7" id="KW-0769">Symport</keyword>
<feature type="transmembrane region" description="Helical" evidence="7">
    <location>
        <begin position="55"/>
        <end position="73"/>
    </location>
</feature>
<dbReference type="Proteomes" id="UP000196980">
    <property type="component" value="Chromosome"/>
</dbReference>
<dbReference type="NCBIfam" id="NF001923">
    <property type="entry name" value="PRK00701.1"/>
    <property type="match status" value="1"/>
</dbReference>
<evidence type="ECO:0000256" key="6">
    <source>
        <dbReference type="ARBA" id="ARBA00023136"/>
    </source>
</evidence>
<dbReference type="NCBIfam" id="NF037982">
    <property type="entry name" value="Nramp_1"/>
    <property type="match status" value="1"/>
</dbReference>
<name>A0ABC8AFG1_XYLFS</name>
<dbReference type="Pfam" id="PF01566">
    <property type="entry name" value="Nramp"/>
    <property type="match status" value="1"/>
</dbReference>
<dbReference type="NCBIfam" id="TIGR01197">
    <property type="entry name" value="nramp"/>
    <property type="match status" value="1"/>
</dbReference>
<evidence type="ECO:0000256" key="5">
    <source>
        <dbReference type="ARBA" id="ARBA00022989"/>
    </source>
</evidence>
<feature type="transmembrane region" description="Helical" evidence="7">
    <location>
        <begin position="136"/>
        <end position="163"/>
    </location>
</feature>
<dbReference type="AlphaFoldDB" id="A0ABC8AFG1"/>
<dbReference type="InterPro" id="IPR001046">
    <property type="entry name" value="NRAMP_fam"/>
</dbReference>
<evidence type="ECO:0000256" key="4">
    <source>
        <dbReference type="ARBA" id="ARBA00022847"/>
    </source>
</evidence>
<feature type="transmembrane region" description="Helical" evidence="7">
    <location>
        <begin position="238"/>
        <end position="258"/>
    </location>
</feature>
<feature type="transmembrane region" description="Helical" evidence="7">
    <location>
        <begin position="279"/>
        <end position="310"/>
    </location>
</feature>
<dbReference type="RefSeq" id="WP_088578619.1">
    <property type="nucleotide sequence ID" value="NZ_CP009885.1"/>
</dbReference>
<dbReference type="GO" id="GO:0005886">
    <property type="term" value="C:plasma membrane"/>
    <property type="evidence" value="ECO:0007669"/>
    <property type="project" value="UniProtKB-SubCell"/>
</dbReference>
<dbReference type="EMBL" id="CP009885">
    <property type="protein sequence ID" value="ALR07188.2"/>
    <property type="molecule type" value="Genomic_DNA"/>
</dbReference>
<keyword evidence="7" id="KW-1003">Cell membrane</keyword>
<comment type="subcellular location">
    <subcellularLocation>
        <location evidence="7">Cell membrane</location>
        <topology evidence="7">Multi-pass membrane protein</topology>
    </subcellularLocation>
    <subcellularLocation>
        <location evidence="1">Membrane</location>
        <topology evidence="1">Multi-pass membrane protein</topology>
    </subcellularLocation>
</comment>
<keyword evidence="3 7" id="KW-0812">Transmembrane</keyword>
<dbReference type="KEGG" id="xfh:XFHB_10370"/>
<dbReference type="GO" id="GO:0030001">
    <property type="term" value="P:metal ion transport"/>
    <property type="evidence" value="ECO:0007669"/>
    <property type="project" value="UniProtKB-UniRule"/>
</dbReference>
<comment type="function">
    <text evidence="7">H(+)-stimulated, divalent metal cation uptake system.</text>
</comment>
<protein>
    <recommendedName>
        <fullName evidence="7">Divalent metal cation transporter MntH</fullName>
    </recommendedName>
</protein>
<keyword evidence="7" id="KW-0406">Ion transport</keyword>
<evidence type="ECO:0000256" key="3">
    <source>
        <dbReference type="ARBA" id="ARBA00022692"/>
    </source>
</evidence>